<keyword evidence="4" id="KW-1185">Reference proteome</keyword>
<reference evidence="4" key="1">
    <citation type="submission" date="2020-06" db="EMBL/GenBank/DDBJ databases">
        <title>Draft genomic sequecing of Geomonas sp. Red745.</title>
        <authorList>
            <person name="Itoh H."/>
            <person name="Xu Z.X."/>
            <person name="Ushijima N."/>
            <person name="Masuda Y."/>
            <person name="Shiratori Y."/>
            <person name="Senoo K."/>
        </authorList>
    </citation>
    <scope>NUCLEOTIDE SEQUENCE [LARGE SCALE GENOMIC DNA]</scope>
    <source>
        <strain evidence="4">Red745</strain>
    </source>
</reference>
<dbReference type="SUPFAM" id="SSF53756">
    <property type="entry name" value="UDP-Glycosyltransferase/glycogen phosphorylase"/>
    <property type="match status" value="1"/>
</dbReference>
<protein>
    <submittedName>
        <fullName evidence="3">Uncharacterized protein</fullName>
    </submittedName>
</protein>
<evidence type="ECO:0000256" key="2">
    <source>
        <dbReference type="ARBA" id="ARBA00022679"/>
    </source>
</evidence>
<dbReference type="Pfam" id="PF01075">
    <property type="entry name" value="Glyco_transf_9"/>
    <property type="match status" value="1"/>
</dbReference>
<dbReference type="GO" id="GO:0008713">
    <property type="term" value="F:ADP-heptose-lipopolysaccharide heptosyltransferase activity"/>
    <property type="evidence" value="ECO:0007669"/>
    <property type="project" value="TreeGrafter"/>
</dbReference>
<dbReference type="AlphaFoldDB" id="A0A6V8NE88"/>
<dbReference type="SUPFAM" id="SSF53335">
    <property type="entry name" value="S-adenosyl-L-methionine-dependent methyltransferases"/>
    <property type="match status" value="1"/>
</dbReference>
<dbReference type="GO" id="GO:0009244">
    <property type="term" value="P:lipopolysaccharide core region biosynthetic process"/>
    <property type="evidence" value="ECO:0007669"/>
    <property type="project" value="TreeGrafter"/>
</dbReference>
<gene>
    <name evidence="3" type="ORF">GMLC_44500</name>
</gene>
<dbReference type="InterPro" id="IPR002201">
    <property type="entry name" value="Glyco_trans_9"/>
</dbReference>
<evidence type="ECO:0000313" key="4">
    <source>
        <dbReference type="Proteomes" id="UP000587586"/>
    </source>
</evidence>
<dbReference type="CDD" id="cd03789">
    <property type="entry name" value="GT9_LPS_heptosyltransferase"/>
    <property type="match status" value="1"/>
</dbReference>
<comment type="caution">
    <text evidence="3">The sequence shown here is derived from an EMBL/GenBank/DDBJ whole genome shotgun (WGS) entry which is preliminary data.</text>
</comment>
<evidence type="ECO:0000313" key="3">
    <source>
        <dbReference type="EMBL" id="GFO70871.1"/>
    </source>
</evidence>
<evidence type="ECO:0000256" key="1">
    <source>
        <dbReference type="ARBA" id="ARBA00022676"/>
    </source>
</evidence>
<sequence length="608" mass="64347">MGRLPGAPFPEPARPGLSICICTAGGVGDLIITAHLVQELHAVLEPRSLDLYYPNEAVARFVFHHSPCVDTVLPAHLFAENRDRYDLVVLALQYVKFEPRDPAALAVDYPEVAVRLAEAARRFESFRGFYDRQPALDGLLGRIAVKAGRQAIANLGYFAGLDIPPERRYHLVPAPDAYPAVCRLMPPGTPYLTVHDGFDASQAAPGSATKCWPLEHWIELVRSLKARLPELRIVQLGAASSRPIAGVDLCLVNQTTLAEAAWLIKGALLHVDTESGLVHLARTLATRSVVLFGPTDRDYYGYPENLNLSAGECGNCWWSTPDWLLNCPRGLTQPACMAAITPDRVCRAVLDELGGRRNPEYRCQDLSLYDRGSNAGFPDQLETICAGARLAPDPGGGKVAAPGSGPPAASRVWGYRYALERIAAHHGARRGLRVAELNGGGSPLAPYLASLGHQVQVLEFDRGRDAKGERGGAGNYRRLARECGCQVGYGSPGNLPVPDLSCDVVLYCGGAGPASLVAGELEEALRTVAWGGLLVLSFGVSTSPTGEAAAAGAVSCERLASLLGRLGIAQPGIAGPDLAASAHAVLLDGVAGVPAGATLAGLAIAKLR</sequence>
<dbReference type="Gene3D" id="3.40.50.2000">
    <property type="entry name" value="Glycogen Phosphorylase B"/>
    <property type="match status" value="1"/>
</dbReference>
<dbReference type="PANTHER" id="PTHR30160:SF1">
    <property type="entry name" value="LIPOPOLYSACCHARIDE 1,2-N-ACETYLGLUCOSAMINETRANSFERASE-RELATED"/>
    <property type="match status" value="1"/>
</dbReference>
<accession>A0A6V8NE88</accession>
<dbReference type="EMBL" id="BLXZ01000014">
    <property type="protein sequence ID" value="GFO70871.1"/>
    <property type="molecule type" value="Genomic_DNA"/>
</dbReference>
<proteinExistence type="predicted"/>
<dbReference type="RefSeq" id="WP_183363486.1">
    <property type="nucleotide sequence ID" value="NZ_BLXZ01000014.1"/>
</dbReference>
<organism evidence="3 4">
    <name type="scientific">Geomonas limicola</name>
    <dbReference type="NCBI Taxonomy" id="2740186"/>
    <lineage>
        <taxon>Bacteria</taxon>
        <taxon>Pseudomonadati</taxon>
        <taxon>Thermodesulfobacteriota</taxon>
        <taxon>Desulfuromonadia</taxon>
        <taxon>Geobacterales</taxon>
        <taxon>Geobacteraceae</taxon>
        <taxon>Geomonas</taxon>
    </lineage>
</organism>
<dbReference type="GO" id="GO:0005829">
    <property type="term" value="C:cytosol"/>
    <property type="evidence" value="ECO:0007669"/>
    <property type="project" value="TreeGrafter"/>
</dbReference>
<dbReference type="InterPro" id="IPR029063">
    <property type="entry name" value="SAM-dependent_MTases_sf"/>
</dbReference>
<name>A0A6V8NE88_9BACT</name>
<dbReference type="Proteomes" id="UP000587586">
    <property type="component" value="Unassembled WGS sequence"/>
</dbReference>
<dbReference type="InterPro" id="IPR051199">
    <property type="entry name" value="LPS_LOS_Heptosyltrfase"/>
</dbReference>
<keyword evidence="2" id="KW-0808">Transferase</keyword>
<dbReference type="PANTHER" id="PTHR30160">
    <property type="entry name" value="TETRAACYLDISACCHARIDE 4'-KINASE-RELATED"/>
    <property type="match status" value="1"/>
</dbReference>
<keyword evidence="1" id="KW-0328">Glycosyltransferase</keyword>